<evidence type="ECO:0000256" key="2">
    <source>
        <dbReference type="ARBA" id="ARBA00022598"/>
    </source>
</evidence>
<dbReference type="Pfam" id="PF00501">
    <property type="entry name" value="AMP-binding"/>
    <property type="match status" value="1"/>
</dbReference>
<comment type="caution">
    <text evidence="7">The sequence shown here is derived from an EMBL/GenBank/DDBJ whole genome shotgun (WGS) entry which is preliminary data.</text>
</comment>
<dbReference type="Gene3D" id="3.30.300.30">
    <property type="match status" value="1"/>
</dbReference>
<reference evidence="7 8" key="1">
    <citation type="submission" date="2022-07" db="EMBL/GenBank/DDBJ databases">
        <title>Genome-wide signatures of adaptation to extreme environments.</title>
        <authorList>
            <person name="Cho C.H."/>
            <person name="Yoon H.S."/>
        </authorList>
    </citation>
    <scope>NUCLEOTIDE SEQUENCE [LARGE SCALE GENOMIC DNA]</scope>
    <source>
        <strain evidence="7 8">DBV 063 E5</strain>
    </source>
</reference>
<gene>
    <name evidence="7" type="ORF">CDCA_CDCA02G0666</name>
</gene>
<accession>A0AAV9IRE1</accession>
<dbReference type="GO" id="GO:0030729">
    <property type="term" value="F:acetoacetate-CoA ligase activity"/>
    <property type="evidence" value="ECO:0007669"/>
    <property type="project" value="InterPro"/>
</dbReference>
<dbReference type="InterPro" id="IPR042099">
    <property type="entry name" value="ANL_N_sf"/>
</dbReference>
<evidence type="ECO:0000313" key="7">
    <source>
        <dbReference type="EMBL" id="KAK4534641.1"/>
    </source>
</evidence>
<feature type="region of interest" description="Disordered" evidence="5">
    <location>
        <begin position="1"/>
        <end position="21"/>
    </location>
</feature>
<name>A0AAV9IRE1_CYACA</name>
<dbReference type="GO" id="GO:0005524">
    <property type="term" value="F:ATP binding"/>
    <property type="evidence" value="ECO:0007669"/>
    <property type="project" value="UniProtKB-KW"/>
</dbReference>
<evidence type="ECO:0000313" key="8">
    <source>
        <dbReference type="Proteomes" id="UP001301350"/>
    </source>
</evidence>
<dbReference type="InterPro" id="IPR005914">
    <property type="entry name" value="Acac_CoA_synth"/>
</dbReference>
<dbReference type="PANTHER" id="PTHR42921">
    <property type="entry name" value="ACETOACETYL-COA SYNTHETASE"/>
    <property type="match status" value="1"/>
</dbReference>
<dbReference type="InterPro" id="IPR000873">
    <property type="entry name" value="AMP-dep_synth/lig_dom"/>
</dbReference>
<organism evidence="7 8">
    <name type="scientific">Cyanidium caldarium</name>
    <name type="common">Red alga</name>
    <dbReference type="NCBI Taxonomy" id="2771"/>
    <lineage>
        <taxon>Eukaryota</taxon>
        <taxon>Rhodophyta</taxon>
        <taxon>Bangiophyceae</taxon>
        <taxon>Cyanidiales</taxon>
        <taxon>Cyanidiaceae</taxon>
        <taxon>Cyanidium</taxon>
    </lineage>
</organism>
<protein>
    <recommendedName>
        <fullName evidence="6">AMP-dependent synthetase/ligase domain-containing protein</fullName>
    </recommendedName>
</protein>
<sequence length="732" mass="80417">MADAAETSPAEGTVIWEPSPLPDSHPLLQFTRRFGEATGDAELANATQPLPYERLHRQSVRCMESCYRTLIEVSGMRVRPPPHTPTGSFPVTNREVDGAERVGNMPITGLRWLPGCTVNVAENLLRHPGASLVSLAEPASGIPRRVLPYPQLRRAVRQVAEMLRDVYSVRPGDHVAGYLPNTAETVVAFLATATLGAVWASCSPEFGVQAALDRFRPLRPRALIAADVYVFKARRFDYLDKAFAVAAALDDEKAVPLLVVPHGQSAAELEPQLHGRPARCFPALYDAAADSETTDDTTQQPPFHYIRFDRDPVVTMFSSGTTGRPKCMAQGAGILLTQEKEHLLHCNLNADSVLFFYTTCSWMMWNWSVAALARGCRLVLYDGAPMLSGDGSGGDRALPPDDGLPGTADILWHIVRRERVTHFGCGAKYLQMQEQLRVRPPPLPHLQTVLVTGSPSTAANFLYVHRAAGAHVQYCSISGGTDINGCFALGIPCRAVRVGELQAPGLAMDVQVLDERGQPVCNADGELVCRNAVPSMPLFFWHDDAHMSRYRASYFARFGECVWQHGDFARLVVRPGAAGEDEERSLVIRGRSDATLNPGGVRIGSAEIYAALEAVPEVEDALAVSQAWHDDVRVVLFIKLAGSTPSTGECDAALQQRLREQIRRQVSPRHVPQRILAVPAIPYTPNMKKMEVAVKRILDGEPVPNSDACADPTVLEWYREVARRLQQEKRNR</sequence>
<dbReference type="Gene3D" id="3.40.50.12780">
    <property type="entry name" value="N-terminal domain of ligase-like"/>
    <property type="match status" value="1"/>
</dbReference>
<keyword evidence="3" id="KW-0547">Nucleotide-binding</keyword>
<evidence type="ECO:0000256" key="3">
    <source>
        <dbReference type="ARBA" id="ARBA00022741"/>
    </source>
</evidence>
<keyword evidence="8" id="KW-1185">Reference proteome</keyword>
<evidence type="ECO:0000256" key="1">
    <source>
        <dbReference type="ARBA" id="ARBA00006432"/>
    </source>
</evidence>
<keyword evidence="4" id="KW-0067">ATP-binding</keyword>
<dbReference type="PANTHER" id="PTHR42921:SF1">
    <property type="entry name" value="ACETOACETYL-COA SYNTHETASE"/>
    <property type="match status" value="1"/>
</dbReference>
<proteinExistence type="inferred from homology"/>
<evidence type="ECO:0000259" key="6">
    <source>
        <dbReference type="Pfam" id="PF00501"/>
    </source>
</evidence>
<dbReference type="AlphaFoldDB" id="A0AAV9IRE1"/>
<evidence type="ECO:0000256" key="4">
    <source>
        <dbReference type="ARBA" id="ARBA00022840"/>
    </source>
</evidence>
<dbReference type="SUPFAM" id="SSF56801">
    <property type="entry name" value="Acetyl-CoA synthetase-like"/>
    <property type="match status" value="1"/>
</dbReference>
<dbReference type="EMBL" id="JANCYW010000002">
    <property type="protein sequence ID" value="KAK4534641.1"/>
    <property type="molecule type" value="Genomic_DNA"/>
</dbReference>
<evidence type="ECO:0000256" key="5">
    <source>
        <dbReference type="SAM" id="MobiDB-lite"/>
    </source>
</evidence>
<keyword evidence="2" id="KW-0436">Ligase</keyword>
<feature type="domain" description="AMP-dependent synthetase/ligase" evidence="6">
    <location>
        <begin position="147"/>
        <end position="531"/>
    </location>
</feature>
<dbReference type="InterPro" id="IPR045851">
    <property type="entry name" value="AMP-bd_C_sf"/>
</dbReference>
<dbReference type="NCBIfam" id="TIGR01217">
    <property type="entry name" value="ac_ac_CoA_syn"/>
    <property type="match status" value="1"/>
</dbReference>
<dbReference type="Proteomes" id="UP001301350">
    <property type="component" value="Unassembled WGS sequence"/>
</dbReference>
<dbReference type="GO" id="GO:0006629">
    <property type="term" value="P:lipid metabolic process"/>
    <property type="evidence" value="ECO:0007669"/>
    <property type="project" value="InterPro"/>
</dbReference>
<comment type="similarity">
    <text evidence="1">Belongs to the ATP-dependent AMP-binding enzyme family.</text>
</comment>